<reference evidence="2 3" key="1">
    <citation type="journal article" date="2009" name="Curr. Microbiol.">
        <title>Molecular cloning and expression of a novel cholinephosphotransferase involved in glycoglycerophospholipid biosynthesis of Mycoplasma fermentans.</title>
        <authorList>
            <person name="Ishida N."/>
            <person name="Irikura D."/>
            <person name="Matsuda K."/>
            <person name="Sato S."/>
            <person name="Asano K."/>
        </authorList>
    </citation>
    <scope>NUCLEOTIDE SEQUENCE [LARGE SCALE GENOMIC DNA]</scope>
    <source>
        <strain evidence="3">ATCC 19989 / NBRC 14854 / NCTC 10117 / PG18</strain>
    </source>
</reference>
<evidence type="ECO:0000313" key="3">
    <source>
        <dbReference type="Proteomes" id="UP000006810"/>
    </source>
</evidence>
<dbReference type="Proteomes" id="UP000006810">
    <property type="component" value="Chromosome"/>
</dbReference>
<dbReference type="EMBL" id="AP009608">
    <property type="protein sequence ID" value="BAH69285.1"/>
    <property type="molecule type" value="Genomic_DNA"/>
</dbReference>
<organism evidence="2 3">
    <name type="scientific">Mycoplasmopsis fermentans (strain ATCC 19989 / NBRC 14854 / NCTC 10117 / PG18)</name>
    <name type="common">Mycoplasma fermentans</name>
    <dbReference type="NCBI Taxonomy" id="496833"/>
    <lineage>
        <taxon>Bacteria</taxon>
        <taxon>Bacillati</taxon>
        <taxon>Mycoplasmatota</taxon>
        <taxon>Mycoplasmoidales</taxon>
        <taxon>Metamycoplasmataceae</taxon>
        <taxon>Mycoplasmopsis</taxon>
    </lineage>
</organism>
<evidence type="ECO:0000313" key="2">
    <source>
        <dbReference type="EMBL" id="BAH69285.1"/>
    </source>
</evidence>
<dbReference type="KEGG" id="mfp:MBIO_0020"/>
<gene>
    <name evidence="2" type="ordered locus">MBIO_0020</name>
</gene>
<evidence type="ECO:0000256" key="1">
    <source>
        <dbReference type="SAM" id="Coils"/>
    </source>
</evidence>
<protein>
    <submittedName>
        <fullName evidence="2">Uncharacterized protein</fullName>
    </submittedName>
</protein>
<accession>C4XDR3</accession>
<keyword evidence="1" id="KW-0175">Coiled coil</keyword>
<feature type="coiled-coil region" evidence="1">
    <location>
        <begin position="66"/>
        <end position="93"/>
    </location>
</feature>
<dbReference type="AlphaFoldDB" id="C4XDR3"/>
<sequence length="100" mass="12297">MNTKQPQIYYILKKKERKIKMLISEKEYFERNGMKFLKQTEQRIDIVEERLWKNINSLSNLRGARKAQKEKKIQELEAELKSLKETQDKIYEKFRKYPDL</sequence>
<dbReference type="HOGENOM" id="CLU_2585890_0_0_14"/>
<name>C4XDR3_MYCFP</name>
<proteinExistence type="predicted"/>
<dbReference type="PATRIC" id="fig|496833.3.peg.22"/>
<keyword evidence="3" id="KW-1185">Reference proteome</keyword>